<sequence>MARNRSKGIKKRRSGIRGVCTFVFGFSVVFYGGAKVGLNSYNITLQQKEQSLASEIARKKSEVEDLQAQVHSMQDKGRVLSMLGEQVQDNSGNIYVIGDSGQ</sequence>
<evidence type="ECO:0000313" key="4">
    <source>
        <dbReference type="Proteomes" id="UP000069771"/>
    </source>
</evidence>
<accession>A0A140DX32</accession>
<dbReference type="EMBL" id="CP011391">
    <property type="protein sequence ID" value="AMK55209.1"/>
    <property type="molecule type" value="Genomic_DNA"/>
</dbReference>
<gene>
    <name evidence="2" type="ORF">AALO17_20750</name>
    <name evidence="3" type="ORF">BO223_08355</name>
</gene>
<dbReference type="GeneID" id="78478672"/>
<dbReference type="RefSeq" id="WP_067558592.1">
    <property type="nucleotide sequence ID" value="NZ_CAKOCV010000004.1"/>
</dbReference>
<evidence type="ECO:0000313" key="5">
    <source>
        <dbReference type="Proteomes" id="UP000186758"/>
    </source>
</evidence>
<dbReference type="KEGG" id="fro:AALO17_20750"/>
<keyword evidence="1" id="KW-0175">Coiled coil</keyword>
<dbReference type="AlphaFoldDB" id="A0A140DX32"/>
<proteinExistence type="predicted"/>
<evidence type="ECO:0000313" key="3">
    <source>
        <dbReference type="EMBL" id="OLU44412.1"/>
    </source>
</evidence>
<evidence type="ECO:0000256" key="1">
    <source>
        <dbReference type="SAM" id="Coils"/>
    </source>
</evidence>
<dbReference type="EMBL" id="MPJZ01000070">
    <property type="protein sequence ID" value="OLU44412.1"/>
    <property type="molecule type" value="Genomic_DNA"/>
</dbReference>
<reference evidence="3 5" key="2">
    <citation type="submission" date="2016-11" db="EMBL/GenBank/DDBJ databases">
        <title>Description of two novel members of the family Erysipelotrichaceae: Ileibacterium lipovorans gen. nov., sp. nov. and Dubosiella newyorkensis, gen. nov., sp. nov.</title>
        <authorList>
            <person name="Cox L.M."/>
            <person name="Sohn J."/>
            <person name="Tyrrell K.L."/>
            <person name="Citron D.M."/>
            <person name="Lawson P.A."/>
            <person name="Patel N.B."/>
            <person name="Iizumi T."/>
            <person name="Perez-Perez G.I."/>
            <person name="Goldstein E.J."/>
            <person name="Blaser M.J."/>
        </authorList>
    </citation>
    <scope>NUCLEOTIDE SEQUENCE [LARGE SCALE GENOMIC DNA]</scope>
    <source>
        <strain evidence="3 5">NYU-BL-K8</strain>
    </source>
</reference>
<feature type="coiled-coil region" evidence="1">
    <location>
        <begin position="49"/>
        <end position="76"/>
    </location>
</feature>
<protein>
    <recommendedName>
        <fullName evidence="6">Septum formation initiator</fullName>
    </recommendedName>
</protein>
<evidence type="ECO:0008006" key="6">
    <source>
        <dbReference type="Google" id="ProtNLM"/>
    </source>
</evidence>
<dbReference type="Proteomes" id="UP000186758">
    <property type="component" value="Unassembled WGS sequence"/>
</dbReference>
<dbReference type="STRING" id="1702221.AALO17_20750"/>
<evidence type="ECO:0000313" key="2">
    <source>
        <dbReference type="EMBL" id="AMK55209.1"/>
    </source>
</evidence>
<organism evidence="2 4">
    <name type="scientific">Faecalibaculum rodentium</name>
    <dbReference type="NCBI Taxonomy" id="1702221"/>
    <lineage>
        <taxon>Bacteria</taxon>
        <taxon>Bacillati</taxon>
        <taxon>Bacillota</taxon>
        <taxon>Erysipelotrichia</taxon>
        <taxon>Erysipelotrichales</taxon>
        <taxon>Erysipelotrichaceae</taxon>
        <taxon>Faecalibaculum</taxon>
    </lineage>
</organism>
<reference evidence="2 4" key="1">
    <citation type="journal article" date="2016" name="Gut Pathog.">
        <title>Whole genome sequencing of "Faecalibaculum rodentium" ALO17, isolated from C57BL/6J laboratory mouse feces.</title>
        <authorList>
            <person name="Lim S."/>
            <person name="Chang D.H."/>
            <person name="Ahn S."/>
            <person name="Kim B.C."/>
        </authorList>
    </citation>
    <scope>NUCLEOTIDE SEQUENCE [LARGE SCALE GENOMIC DNA]</scope>
    <source>
        <strain evidence="2 4">Alo17</strain>
    </source>
</reference>
<keyword evidence="4" id="KW-1185">Reference proteome</keyword>
<dbReference type="OrthoDB" id="1770778at2"/>
<dbReference type="Proteomes" id="UP000069771">
    <property type="component" value="Chromosome"/>
</dbReference>
<name>A0A140DX32_9FIRM</name>